<comment type="similarity">
    <text evidence="2">Belongs to the transketolase family.</text>
</comment>
<gene>
    <name evidence="5" type="ORF">COT54_01010</name>
</gene>
<comment type="cofactor">
    <cofactor evidence="1">
        <name>thiamine diphosphate</name>
        <dbReference type="ChEBI" id="CHEBI:58937"/>
    </cofactor>
</comment>
<evidence type="ECO:0000256" key="3">
    <source>
        <dbReference type="ARBA" id="ARBA00023052"/>
    </source>
</evidence>
<evidence type="ECO:0000313" key="6">
    <source>
        <dbReference type="Proteomes" id="UP000229574"/>
    </source>
</evidence>
<name>A0A2H0WZL6_9BACT</name>
<organism evidence="5 6">
    <name type="scientific">Candidatus Collierbacteria bacterium CG09_land_8_20_14_0_10_46_12</name>
    <dbReference type="NCBI Taxonomy" id="1974533"/>
    <lineage>
        <taxon>Bacteria</taxon>
        <taxon>Candidatus Collieribacteriota</taxon>
    </lineage>
</organism>
<evidence type="ECO:0000256" key="1">
    <source>
        <dbReference type="ARBA" id="ARBA00001964"/>
    </source>
</evidence>
<dbReference type="InterPro" id="IPR033248">
    <property type="entry name" value="Transketolase_C"/>
</dbReference>
<keyword evidence="3" id="KW-0786">Thiamine pyrophosphate</keyword>
<comment type="caution">
    <text evidence="5">The sequence shown here is derived from an EMBL/GenBank/DDBJ whole genome shotgun (WGS) entry which is preliminary data.</text>
</comment>
<dbReference type="Gene3D" id="3.40.50.970">
    <property type="match status" value="1"/>
</dbReference>
<evidence type="ECO:0000313" key="5">
    <source>
        <dbReference type="EMBL" id="PIS18123.1"/>
    </source>
</evidence>
<dbReference type="InterPro" id="IPR005475">
    <property type="entry name" value="Transketolase-like_Pyr-bd"/>
</dbReference>
<dbReference type="InterPro" id="IPR009014">
    <property type="entry name" value="Transketo_C/PFOR_II"/>
</dbReference>
<evidence type="ECO:0000256" key="2">
    <source>
        <dbReference type="ARBA" id="ARBA00007131"/>
    </source>
</evidence>
<dbReference type="Proteomes" id="UP000229574">
    <property type="component" value="Unassembled WGS sequence"/>
</dbReference>
<dbReference type="InterPro" id="IPR051157">
    <property type="entry name" value="PDH/Transketolase"/>
</dbReference>
<dbReference type="Gene3D" id="3.40.50.920">
    <property type="match status" value="1"/>
</dbReference>
<dbReference type="Pfam" id="PF02780">
    <property type="entry name" value="Transketolase_C"/>
    <property type="match status" value="1"/>
</dbReference>
<dbReference type="InterPro" id="IPR029061">
    <property type="entry name" value="THDP-binding"/>
</dbReference>
<sequence length="322" mass="35194">MYNDKYLIPEWRTPSKKAIRTGMGEGLVVSGGEHEDIVVLTADLAESTRVREFAEHYPERFFDVGVAEQNMIGVAAGLSFSGYVPFASSYATFSPGRSWEQIRVSVCLSRANVKIIGSHAGVSSGKNGPSHQGTEDIALMRVLPNMVVLAPADAQQAKAIIEAAYNHEGPVYIRTTRPETPNFTKPLKFEIGKAYKYREGKDISLVACGIQVYDALIVAEELAKEGVECEVINVSSIKPLDEQTILGSAKKTGRVVTIEDHQINGGLGSVIAELLGERLPTKIKRIGLNDRFGLSGEWEDVYKAVGLDRVSIKQAVIDYLHE</sequence>
<dbReference type="Pfam" id="PF02779">
    <property type="entry name" value="Transket_pyr"/>
    <property type="match status" value="1"/>
</dbReference>
<dbReference type="SUPFAM" id="SSF52922">
    <property type="entry name" value="TK C-terminal domain-like"/>
    <property type="match status" value="1"/>
</dbReference>
<dbReference type="AlphaFoldDB" id="A0A2H0WZL6"/>
<dbReference type="PANTHER" id="PTHR43825:SF1">
    <property type="entry name" value="TRANSKETOLASE-LIKE PYRIMIDINE-BINDING DOMAIN-CONTAINING PROTEIN"/>
    <property type="match status" value="1"/>
</dbReference>
<dbReference type="SUPFAM" id="SSF52518">
    <property type="entry name" value="Thiamin diphosphate-binding fold (THDP-binding)"/>
    <property type="match status" value="1"/>
</dbReference>
<protein>
    <submittedName>
        <fullName evidence="5">Transketolase</fullName>
    </submittedName>
</protein>
<dbReference type="SMART" id="SM00861">
    <property type="entry name" value="Transket_pyr"/>
    <property type="match status" value="1"/>
</dbReference>
<dbReference type="CDD" id="cd07033">
    <property type="entry name" value="TPP_PYR_DXS_TK_like"/>
    <property type="match status" value="1"/>
</dbReference>
<dbReference type="EMBL" id="PEYY01000040">
    <property type="protein sequence ID" value="PIS18123.1"/>
    <property type="molecule type" value="Genomic_DNA"/>
</dbReference>
<feature type="domain" description="Transketolase-like pyrimidine-binding" evidence="4">
    <location>
        <begin position="17"/>
        <end position="182"/>
    </location>
</feature>
<proteinExistence type="inferred from homology"/>
<reference evidence="6" key="1">
    <citation type="submission" date="2017-09" db="EMBL/GenBank/DDBJ databases">
        <title>Depth-based differentiation of microbial function through sediment-hosted aquifers and enrichment of novel symbionts in the deep terrestrial subsurface.</title>
        <authorList>
            <person name="Probst A.J."/>
            <person name="Ladd B."/>
            <person name="Jarett J.K."/>
            <person name="Geller-Mcgrath D.E."/>
            <person name="Sieber C.M.K."/>
            <person name="Emerson J.B."/>
            <person name="Anantharaman K."/>
            <person name="Thomas B.C."/>
            <person name="Malmstrom R."/>
            <person name="Stieglmeier M."/>
            <person name="Klingl A."/>
            <person name="Woyke T."/>
            <person name="Ryan C.M."/>
            <person name="Banfield J.F."/>
        </authorList>
    </citation>
    <scope>NUCLEOTIDE SEQUENCE [LARGE SCALE GENOMIC DNA]</scope>
</reference>
<dbReference type="PANTHER" id="PTHR43825">
    <property type="entry name" value="PYRUVATE DEHYDROGENASE E1 COMPONENT"/>
    <property type="match status" value="1"/>
</dbReference>
<accession>A0A2H0WZL6</accession>
<dbReference type="FunFam" id="3.40.50.970:FF:000129">
    <property type="entry name" value="Transketolase"/>
    <property type="match status" value="1"/>
</dbReference>
<evidence type="ECO:0000259" key="4">
    <source>
        <dbReference type="SMART" id="SM00861"/>
    </source>
</evidence>